<evidence type="ECO:0000256" key="1">
    <source>
        <dbReference type="SAM" id="SignalP"/>
    </source>
</evidence>
<keyword evidence="1" id="KW-0732">Signal</keyword>
<dbReference type="AlphaFoldDB" id="A0A8J9TNW5"/>
<evidence type="ECO:0000313" key="2">
    <source>
        <dbReference type="EMBL" id="CAG9293999.1"/>
    </source>
</evidence>
<gene>
    <name evidence="2" type="ORF">PTTT1_LOCUS53292</name>
</gene>
<name>A0A8J9TNW5_PHATR</name>
<reference evidence="2" key="1">
    <citation type="submission" date="2022-02" db="EMBL/GenBank/DDBJ databases">
        <authorList>
            <person name="Giguere J D."/>
        </authorList>
    </citation>
    <scope>NUCLEOTIDE SEQUENCE</scope>
    <source>
        <strain evidence="2">CCAP 1055/1</strain>
    </source>
</reference>
<feature type="chain" id="PRO_5035430725" evidence="1">
    <location>
        <begin position="23"/>
        <end position="208"/>
    </location>
</feature>
<sequence>MVHSNMANTLLLLLSALPVIFAQVHQEVVGLQSNVIVIELQNPGRPLRAVTSDRGTACSEQVTDRLALEMYGWWHDELQDIFGKENFELGVLRPVTAAATASGSNQGPVTLEATFDCKVCGQKQWTTDKSIHNVASLLQWFTQHMMEEWLTENIDIVEITSCMGPMDQIEAVLRIQKATGLKDQPVTTLAAGNKMFYKSGAQAYPFVE</sequence>
<dbReference type="EMBL" id="OU594949">
    <property type="protein sequence ID" value="CAG9293999.1"/>
    <property type="molecule type" value="Genomic_DNA"/>
</dbReference>
<feature type="signal peptide" evidence="1">
    <location>
        <begin position="1"/>
        <end position="22"/>
    </location>
</feature>
<accession>A0A8J9TNW5</accession>
<organism evidence="2">
    <name type="scientific">Phaeodactylum tricornutum</name>
    <name type="common">Diatom</name>
    <dbReference type="NCBI Taxonomy" id="2850"/>
    <lineage>
        <taxon>Eukaryota</taxon>
        <taxon>Sar</taxon>
        <taxon>Stramenopiles</taxon>
        <taxon>Ochrophyta</taxon>
        <taxon>Bacillariophyta</taxon>
        <taxon>Bacillariophyceae</taxon>
        <taxon>Bacillariophycidae</taxon>
        <taxon>Naviculales</taxon>
        <taxon>Phaeodactylaceae</taxon>
        <taxon>Phaeodactylum</taxon>
    </lineage>
</organism>
<proteinExistence type="predicted"/>
<protein>
    <submittedName>
        <fullName evidence="2">Uncharacterized protein</fullName>
    </submittedName>
</protein>
<dbReference type="Proteomes" id="UP000836788">
    <property type="component" value="Chromosome 8"/>
</dbReference>